<proteinExistence type="predicted"/>
<name>A0A8B4H2Z5_9CORY</name>
<sequence length="216" mass="24297">MRPISRSEVMAELADVWEGNPRLTLYELFDVLRRAGLAPDSTNYEALSLCSYLTGLRPARVPLTPQGQAATSALVIMGTGRMRCALYPDYFIFYGDGRQLFARRYRRIGSARLHQPLRLVDDGGTEWCDSDEPIIAIEMIDTIPDPTAPYVFMFEDENVLGFWYQGRLRVEQRGRRSIDISEYQFPLVRAPQVGDDTPAGIIRACFKAGNGVGAHD</sequence>
<dbReference type="AlphaFoldDB" id="A0A8B4H2Z5"/>
<organism evidence="1 2">
    <name type="scientific">Corynebacterium matruchotii</name>
    <dbReference type="NCBI Taxonomy" id="43768"/>
    <lineage>
        <taxon>Bacteria</taxon>
        <taxon>Bacillati</taxon>
        <taxon>Actinomycetota</taxon>
        <taxon>Actinomycetes</taxon>
        <taxon>Mycobacteriales</taxon>
        <taxon>Corynebacteriaceae</taxon>
        <taxon>Corynebacterium</taxon>
    </lineage>
</organism>
<gene>
    <name evidence="1" type="ORF">NCTC10254_00483</name>
</gene>
<reference evidence="1 2" key="1">
    <citation type="submission" date="2018-06" db="EMBL/GenBank/DDBJ databases">
        <authorList>
            <consortium name="Pathogen Informatics"/>
            <person name="Doyle S."/>
        </authorList>
    </citation>
    <scope>NUCLEOTIDE SEQUENCE [LARGE SCALE GENOMIC DNA]</scope>
    <source>
        <strain evidence="1 2">NCTC10254</strain>
    </source>
</reference>
<accession>A0A8B4H2Z5</accession>
<evidence type="ECO:0000313" key="1">
    <source>
        <dbReference type="EMBL" id="SPW24118.1"/>
    </source>
</evidence>
<dbReference type="RefSeq" id="WP_005524696.1">
    <property type="nucleotide sequence ID" value="NZ_CP050134.2"/>
</dbReference>
<comment type="caution">
    <text evidence="1">The sequence shown here is derived from an EMBL/GenBank/DDBJ whole genome shotgun (WGS) entry which is preliminary data.</text>
</comment>
<dbReference type="GeneID" id="84573081"/>
<evidence type="ECO:0000313" key="2">
    <source>
        <dbReference type="Proteomes" id="UP000249886"/>
    </source>
</evidence>
<dbReference type="Proteomes" id="UP000249886">
    <property type="component" value="Unassembled WGS sequence"/>
</dbReference>
<protein>
    <submittedName>
        <fullName evidence="1">Uncharacterized protein</fullName>
    </submittedName>
</protein>
<dbReference type="EMBL" id="UARK01000001">
    <property type="protein sequence ID" value="SPW24118.1"/>
    <property type="molecule type" value="Genomic_DNA"/>
</dbReference>